<evidence type="ECO:0000313" key="1">
    <source>
        <dbReference type="EMBL" id="SMX29957.1"/>
    </source>
</evidence>
<gene>
    <name evidence="1" type="ORF">TRP8649_04097</name>
</gene>
<keyword evidence="2" id="KW-1185">Reference proteome</keyword>
<dbReference type="InterPro" id="IPR023346">
    <property type="entry name" value="Lysozyme-like_dom_sf"/>
</dbReference>
<dbReference type="EMBL" id="FXXP01000003">
    <property type="protein sequence ID" value="SMX29957.1"/>
    <property type="molecule type" value="Genomic_DNA"/>
</dbReference>
<proteinExistence type="predicted"/>
<accession>A0A238JII3</accession>
<name>A0A238JII3_9RHOB</name>
<dbReference type="Proteomes" id="UP000225972">
    <property type="component" value="Unassembled WGS sequence"/>
</dbReference>
<dbReference type="RefSeq" id="WP_099248634.1">
    <property type="nucleotide sequence ID" value="NZ_FXXP01000003.1"/>
</dbReference>
<protein>
    <submittedName>
        <fullName evidence="1">Uncharacterized protein</fullName>
    </submittedName>
</protein>
<organism evidence="1 2">
    <name type="scientific">Pelagimonas phthalicica</name>
    <dbReference type="NCBI Taxonomy" id="1037362"/>
    <lineage>
        <taxon>Bacteria</taxon>
        <taxon>Pseudomonadati</taxon>
        <taxon>Pseudomonadota</taxon>
        <taxon>Alphaproteobacteria</taxon>
        <taxon>Rhodobacterales</taxon>
        <taxon>Roseobacteraceae</taxon>
        <taxon>Pelagimonas</taxon>
    </lineage>
</organism>
<dbReference type="AlphaFoldDB" id="A0A238JII3"/>
<evidence type="ECO:0000313" key="2">
    <source>
        <dbReference type="Proteomes" id="UP000225972"/>
    </source>
</evidence>
<reference evidence="2" key="1">
    <citation type="submission" date="2017-05" db="EMBL/GenBank/DDBJ databases">
        <authorList>
            <person name="Rodrigo-Torres L."/>
            <person name="Arahal R. D."/>
            <person name="Lucena T."/>
        </authorList>
    </citation>
    <scope>NUCLEOTIDE SEQUENCE [LARGE SCALE GENOMIC DNA]</scope>
    <source>
        <strain evidence="2">CECT 8649</strain>
    </source>
</reference>
<dbReference type="Gene3D" id="1.10.530.10">
    <property type="match status" value="1"/>
</dbReference>
<dbReference type="SUPFAM" id="SSF53955">
    <property type="entry name" value="Lysozyme-like"/>
    <property type="match status" value="1"/>
</dbReference>
<sequence length="253" mass="27601">MHRIWAMVLLGLWMGFGNIVAAQHLPMEGRPPLLVDRQPMFGGPGAKSPTTNGNGSLFAGQGAGSMLAPYPARQKPLRSKPAATVARFSALPLGTTPLARIRHLIASAEAGSKGYDAVQYAAKRLPPKPPTQLTVLEIYQWIKDTPGQQHAIGRYQFIPATLKRLVQKKGVSLNTRFDARLQDALADILLAEAGVHQMMAGKMPRKTFMHNLAKIWAGLPTASGHSYYKGVAGNKATMTWAHFDREMKRIFPG</sequence>
<dbReference type="OrthoDB" id="7851400at2"/>